<dbReference type="InterPro" id="IPR009057">
    <property type="entry name" value="Homeodomain-like_sf"/>
</dbReference>
<dbReference type="SUPFAM" id="SSF53697">
    <property type="entry name" value="SIS domain"/>
    <property type="match status" value="1"/>
</dbReference>
<dbReference type="EMBL" id="AP014862">
    <property type="protein sequence ID" value="BAU71904.1"/>
    <property type="molecule type" value="Genomic_DNA"/>
</dbReference>
<dbReference type="Pfam" id="PF01380">
    <property type="entry name" value="SIS"/>
    <property type="match status" value="1"/>
</dbReference>
<feature type="domain" description="HTH rpiR-type" evidence="1">
    <location>
        <begin position="3"/>
        <end position="79"/>
    </location>
</feature>
<accession>A0AAD1BXZ1</accession>
<dbReference type="Proteomes" id="UP000218554">
    <property type="component" value="Chromosome"/>
</dbReference>
<dbReference type="InterPro" id="IPR000281">
    <property type="entry name" value="HTH_RpiR"/>
</dbReference>
<reference evidence="3" key="1">
    <citation type="submission" date="2015-05" db="EMBL/GenBank/DDBJ databases">
        <title>Draft genome sequencing of a biphenyl-degrading bacterium, Pseudomonas balearica KF707 (=NBRC110670).</title>
        <authorList>
            <person name="Kimura N."/>
            <person name="Hirose J."/>
            <person name="Watanabe T."/>
            <person name="Suenaga H."/>
            <person name="Fujihara H."/>
            <person name="Noguchi M."/>
            <person name="Hashimoto M."/>
            <person name="Shimodaira J."/>
            <person name="Tsuchikane K."/>
            <person name="Hosoyama A."/>
            <person name="Yamazoe A."/>
            <person name="Fujita N."/>
            <person name="Furukawa K."/>
        </authorList>
    </citation>
    <scope>NUCLEOTIDE SEQUENCE [LARGE SCALE GENOMIC DNA]</scope>
    <source>
        <strain evidence="3">DSM 10086 / NBRC 110670 / KF707</strain>
    </source>
</reference>
<dbReference type="InterPro" id="IPR036388">
    <property type="entry name" value="WH-like_DNA-bd_sf"/>
</dbReference>
<dbReference type="GO" id="GO:0003677">
    <property type="term" value="F:DNA binding"/>
    <property type="evidence" value="ECO:0007669"/>
    <property type="project" value="InterPro"/>
</dbReference>
<dbReference type="RefSeq" id="WP_003455758.1">
    <property type="nucleotide sequence ID" value="NZ_AJMR01000224.1"/>
</dbReference>
<evidence type="ECO:0000313" key="3">
    <source>
        <dbReference type="Proteomes" id="UP000218554"/>
    </source>
</evidence>
<dbReference type="InterPro" id="IPR046348">
    <property type="entry name" value="SIS_dom_sf"/>
</dbReference>
<dbReference type="AlphaFoldDB" id="A0AAD1BXZ1"/>
<protein>
    <submittedName>
        <fullName evidence="2">Transcriptional regulator</fullName>
    </submittedName>
</protein>
<dbReference type="PROSITE" id="PS51071">
    <property type="entry name" value="HTH_RPIR"/>
    <property type="match status" value="1"/>
</dbReference>
<evidence type="ECO:0000259" key="1">
    <source>
        <dbReference type="PROSITE" id="PS51071"/>
    </source>
</evidence>
<proteinExistence type="predicted"/>
<gene>
    <name evidence="2" type="ORF">KF707C_2160</name>
</gene>
<dbReference type="Gene3D" id="3.40.50.10490">
    <property type="entry name" value="Glucose-6-phosphate isomerase like protein, domain 1"/>
    <property type="match status" value="1"/>
</dbReference>
<dbReference type="InterPro" id="IPR001347">
    <property type="entry name" value="SIS_dom"/>
</dbReference>
<dbReference type="GO" id="GO:0003700">
    <property type="term" value="F:DNA-binding transcription factor activity"/>
    <property type="evidence" value="ECO:0007669"/>
    <property type="project" value="InterPro"/>
</dbReference>
<dbReference type="PANTHER" id="PTHR30514:SF18">
    <property type="entry name" value="RPIR-FAMILY TRANSCRIPTIONAL REGULATOR"/>
    <property type="match status" value="1"/>
</dbReference>
<dbReference type="SUPFAM" id="SSF46689">
    <property type="entry name" value="Homeodomain-like"/>
    <property type="match status" value="1"/>
</dbReference>
<dbReference type="GO" id="GO:0097367">
    <property type="term" value="F:carbohydrate derivative binding"/>
    <property type="evidence" value="ECO:0007669"/>
    <property type="project" value="InterPro"/>
</dbReference>
<keyword evidence="3" id="KW-1185">Reference proteome</keyword>
<dbReference type="KEGG" id="pfuw:KF707C_2160"/>
<dbReference type="GO" id="GO:1901135">
    <property type="term" value="P:carbohydrate derivative metabolic process"/>
    <property type="evidence" value="ECO:0007669"/>
    <property type="project" value="InterPro"/>
</dbReference>
<reference evidence="2 3" key="2">
    <citation type="journal article" date="2017" name="Int. J. Syst. Evol. Microbiol.">
        <title>Pseudomonas furukawaii sp. nov., a polychlorinated biphenyl-degrading bacterium isolated from biphenyl-contaminated soil in Japan.</title>
        <authorList>
            <person name="Kimura N."/>
            <person name="Watanabe T."/>
            <person name="Suenaga H."/>
            <person name="Fujihara H."/>
            <person name="Futagami T."/>
            <person name="Goto M."/>
            <person name="Hanada S."/>
            <person name="Hirose J."/>
        </authorList>
    </citation>
    <scope>NUCLEOTIDE SEQUENCE [LARGE SCALE GENOMIC DNA]</scope>
    <source>
        <strain evidence="3">DSM 10086 / NBRC 110670 / KF707</strain>
    </source>
</reference>
<dbReference type="Pfam" id="PF01418">
    <property type="entry name" value="HTH_6"/>
    <property type="match status" value="1"/>
</dbReference>
<dbReference type="InterPro" id="IPR047640">
    <property type="entry name" value="RpiR-like"/>
</dbReference>
<sequence>MNRTLKERLEDSLSARTASSRAIANYMLANLQELPFETSAALAEKLGISESTVGRFCRALGYAHFKALKADLKGDLGDSPWLIGDRLKEFRQQAVAGEDALSVGLEREMAALVRVYEHSRTLQWRTVCERLASIPRVYAAGFQTERGISVSFVHLLQYLRDGVHLVDGASGYFGDVLLSAPGQSALVVFEARRYSRHAIALCRHAREAGIPVTLVTDDYCDWAEQHADEVFRVPTDLNLFWESTGPMLTLVNLLLNDVFKCLGPDVEQRLESVAALHNEFVGYTSSPGSSR</sequence>
<name>A0AAD1BXZ1_METFU</name>
<dbReference type="PANTHER" id="PTHR30514">
    <property type="entry name" value="GLUCOKINASE"/>
    <property type="match status" value="1"/>
</dbReference>
<evidence type="ECO:0000313" key="2">
    <source>
        <dbReference type="EMBL" id="BAU71904.1"/>
    </source>
</evidence>
<organism evidence="2 3">
    <name type="scientific">Metapseudomonas furukawaii</name>
    <name type="common">Pseudomonas furukawaii</name>
    <dbReference type="NCBI Taxonomy" id="1149133"/>
    <lineage>
        <taxon>Bacteria</taxon>
        <taxon>Pseudomonadati</taxon>
        <taxon>Pseudomonadota</taxon>
        <taxon>Gammaproteobacteria</taxon>
        <taxon>Pseudomonadales</taxon>
        <taxon>Pseudomonadaceae</taxon>
        <taxon>Metapseudomonas</taxon>
    </lineage>
</organism>
<dbReference type="Gene3D" id="1.10.10.10">
    <property type="entry name" value="Winged helix-like DNA-binding domain superfamily/Winged helix DNA-binding domain"/>
    <property type="match status" value="1"/>
</dbReference>